<proteinExistence type="predicted"/>
<gene>
    <name evidence="2" type="ORF">AB852_32475</name>
</gene>
<feature type="compositionally biased region" description="Pro residues" evidence="1">
    <location>
        <begin position="94"/>
        <end position="103"/>
    </location>
</feature>
<evidence type="ECO:0000256" key="1">
    <source>
        <dbReference type="SAM" id="MobiDB-lite"/>
    </source>
</evidence>
<feature type="compositionally biased region" description="Low complexity" evidence="1">
    <location>
        <begin position="83"/>
        <end position="93"/>
    </location>
</feature>
<evidence type="ECO:0000313" key="3">
    <source>
        <dbReference type="Proteomes" id="UP000186455"/>
    </source>
</evidence>
<dbReference type="Proteomes" id="UP000186455">
    <property type="component" value="Unassembled WGS sequence"/>
</dbReference>
<keyword evidence="3" id="KW-1185">Reference proteome</keyword>
<dbReference type="GeneID" id="96794832"/>
<dbReference type="STRING" id="1048205.AB852_32475"/>
<evidence type="ECO:0000313" key="2">
    <source>
        <dbReference type="EMBL" id="OKH91167.1"/>
    </source>
</evidence>
<protein>
    <recommendedName>
        <fullName evidence="4">Secreted protein</fullName>
    </recommendedName>
</protein>
<name>A0A1Q4V016_9ACTN</name>
<reference evidence="2 3" key="1">
    <citation type="submission" date="2015-06" db="EMBL/GenBank/DDBJ databases">
        <title>Cloning and characterization of the uncialamcin biosynthetic gene cluster.</title>
        <authorList>
            <person name="Yan X."/>
            <person name="Huang T."/>
            <person name="Ge H."/>
            <person name="Shen B."/>
        </authorList>
    </citation>
    <scope>NUCLEOTIDE SEQUENCE [LARGE SCALE GENOMIC DNA]</scope>
    <source>
        <strain evidence="2 3">DCA2648</strain>
    </source>
</reference>
<sequence length="199" mass="20665">MRRGLLHFSAWTLSTGAAVTLSWWGVHSVMSGTAYDPPRALPITGQDATPELSSTDRPEPRKSADPTPRTRTGDGGSQGVARTPARVPSTAPVTAPPPSPKPSSAPSSGTPGADEPMGATGSAPGSVKSYATDGGRAVFDIGADSVELVSATPAAGWSMQVWKQAGLGWIRVDFQSGEKRVSVIATWHEVEPKVSVNTY</sequence>
<comment type="caution">
    <text evidence="2">The sequence shown here is derived from an EMBL/GenBank/DDBJ whole genome shotgun (WGS) entry which is preliminary data.</text>
</comment>
<evidence type="ECO:0008006" key="4">
    <source>
        <dbReference type="Google" id="ProtNLM"/>
    </source>
</evidence>
<dbReference type="RefSeq" id="WP_073793847.1">
    <property type="nucleotide sequence ID" value="NZ_CP109290.1"/>
</dbReference>
<dbReference type="EMBL" id="LFBV01000010">
    <property type="protein sequence ID" value="OKH91167.1"/>
    <property type="molecule type" value="Genomic_DNA"/>
</dbReference>
<organism evidence="2 3">
    <name type="scientific">Streptomyces uncialis</name>
    <dbReference type="NCBI Taxonomy" id="1048205"/>
    <lineage>
        <taxon>Bacteria</taxon>
        <taxon>Bacillati</taxon>
        <taxon>Actinomycetota</taxon>
        <taxon>Actinomycetes</taxon>
        <taxon>Kitasatosporales</taxon>
        <taxon>Streptomycetaceae</taxon>
        <taxon>Streptomyces</taxon>
    </lineage>
</organism>
<dbReference type="AlphaFoldDB" id="A0A1Q4V016"/>
<feature type="region of interest" description="Disordered" evidence="1">
    <location>
        <begin position="40"/>
        <end position="128"/>
    </location>
</feature>
<feature type="compositionally biased region" description="Basic and acidic residues" evidence="1">
    <location>
        <begin position="54"/>
        <end position="64"/>
    </location>
</feature>
<feature type="compositionally biased region" description="Low complexity" evidence="1">
    <location>
        <begin position="104"/>
        <end position="113"/>
    </location>
</feature>
<accession>A0A1Q4V016</accession>